<evidence type="ECO:0000256" key="2">
    <source>
        <dbReference type="ARBA" id="ARBA00022670"/>
    </source>
</evidence>
<feature type="binding site" evidence="9">
    <location>
        <position position="204"/>
    </location>
    <ligand>
        <name>Zn(2+)</name>
        <dbReference type="ChEBI" id="CHEBI:29105"/>
        <note>catalytic</note>
    </ligand>
</feature>
<dbReference type="InterPro" id="IPR009045">
    <property type="entry name" value="Zn_M74/Hedgehog-like"/>
</dbReference>
<evidence type="ECO:0000256" key="7">
    <source>
        <dbReference type="ARBA" id="ARBA00023049"/>
    </source>
</evidence>
<dbReference type="PANTHER" id="PTHR43126:SF2">
    <property type="entry name" value="D-ALANYL-D-ALANINE DIPEPTIDASE"/>
    <property type="match status" value="1"/>
</dbReference>
<evidence type="ECO:0000256" key="4">
    <source>
        <dbReference type="ARBA" id="ARBA00022801"/>
    </source>
</evidence>
<comment type="function">
    <text evidence="9 10">Catalyzes hydrolysis of the D-alanyl-D-alanine dipeptide.</text>
</comment>
<accession>A0A2U1FT32</accession>
<dbReference type="CDD" id="cd14840">
    <property type="entry name" value="D-Ala-D-Ala_dipeptidase_Aad"/>
    <property type="match status" value="1"/>
</dbReference>
<dbReference type="RefSeq" id="WP_116678397.1">
    <property type="nucleotide sequence ID" value="NZ_JBGYUN010000096.1"/>
</dbReference>
<keyword evidence="5 9" id="KW-0862">Zinc</keyword>
<evidence type="ECO:0000256" key="5">
    <source>
        <dbReference type="ARBA" id="ARBA00022833"/>
    </source>
</evidence>
<keyword evidence="11" id="KW-0732">Signal</keyword>
<evidence type="ECO:0000313" key="14">
    <source>
        <dbReference type="Proteomes" id="UP000245462"/>
    </source>
</evidence>
<evidence type="ECO:0000256" key="3">
    <source>
        <dbReference type="ARBA" id="ARBA00022723"/>
    </source>
</evidence>
<dbReference type="GO" id="GO:0008237">
    <property type="term" value="F:metallopeptidase activity"/>
    <property type="evidence" value="ECO:0007669"/>
    <property type="project" value="UniProtKB-KW"/>
</dbReference>
<keyword evidence="2 9" id="KW-0645">Protease</keyword>
<dbReference type="EC" id="3.4.13.22" evidence="9 10"/>
<sequence length="223" mass="25390">MLRLSRLTAMLLVASAFLHAQSFTEEDFLRRGCVDIHSLDTTIRVALMYATTDNFVGEDLYGDFDKAYFEPRFAERICCAQQLLRSEYPHYTLLIKDAARPISVQRRMYACVKGTAHAVYVASGQRGGRHNFGVAVDLTIADSSGIPLDMGTPVDHFGHASHVGQEEALAASGLISRQAVENRRLLLRIMRAVGLVPYRREWWHYELRESMSYTRSHYRLLDF</sequence>
<dbReference type="GO" id="GO:0071555">
    <property type="term" value="P:cell wall organization"/>
    <property type="evidence" value="ECO:0007669"/>
    <property type="project" value="UniProtKB-KW"/>
</dbReference>
<dbReference type="AlphaFoldDB" id="A0A2U1FT32"/>
<keyword evidence="8 10" id="KW-0961">Cell wall biogenesis/degradation</keyword>
<feature type="binding site" evidence="9">
    <location>
        <position position="130"/>
    </location>
    <ligand>
        <name>Zn(2+)</name>
        <dbReference type="ChEBI" id="CHEBI:29105"/>
        <note>catalytic</note>
    </ligand>
</feature>
<protein>
    <recommendedName>
        <fullName evidence="9 10">D-alanyl-D-alanine dipeptidase</fullName>
        <shortName evidence="9 10">D-Ala-D-Ala dipeptidase</shortName>
        <ecNumber evidence="9 10">3.4.13.22</ecNumber>
    </recommendedName>
</protein>
<name>A0A2U1FT32_9PORP</name>
<feature type="site" description="Transition state stabilizer" evidence="9">
    <location>
        <position position="100"/>
    </location>
</feature>
<evidence type="ECO:0000256" key="10">
    <source>
        <dbReference type="PIRNR" id="PIRNR026671"/>
    </source>
</evidence>
<dbReference type="Pfam" id="PF01427">
    <property type="entry name" value="Peptidase_M15"/>
    <property type="match status" value="1"/>
</dbReference>
<keyword evidence="6 9" id="KW-0224">Dipeptidase</keyword>
<keyword evidence="3 9" id="KW-0479">Metal-binding</keyword>
<reference evidence="13 14" key="1">
    <citation type="submission" date="2018-04" db="EMBL/GenBank/DDBJ databases">
        <title>Genomic Encyclopedia of Type Strains, Phase IV (KMG-IV): sequencing the most valuable type-strain genomes for metagenomic binning, comparative biology and taxonomic classification.</title>
        <authorList>
            <person name="Goeker M."/>
        </authorList>
    </citation>
    <scope>NUCLEOTIDE SEQUENCE [LARGE SCALE GENOMIC DNA]</scope>
    <source>
        <strain evidence="13 14">DSM 28520</strain>
    </source>
</reference>
<keyword evidence="14" id="KW-1185">Reference proteome</keyword>
<dbReference type="GeneID" id="94549853"/>
<evidence type="ECO:0000259" key="12">
    <source>
        <dbReference type="PROSITE" id="PS50108"/>
    </source>
</evidence>
<organism evidence="13 14">
    <name type="scientific">Porphyromonas loveana</name>
    <dbReference type="NCBI Taxonomy" id="1884669"/>
    <lineage>
        <taxon>Bacteria</taxon>
        <taxon>Pseudomonadati</taxon>
        <taxon>Bacteroidota</taxon>
        <taxon>Bacteroidia</taxon>
        <taxon>Bacteroidales</taxon>
        <taxon>Porphyromonadaceae</taxon>
        <taxon>Porphyromonas</taxon>
    </lineage>
</organism>
<evidence type="ECO:0000256" key="6">
    <source>
        <dbReference type="ARBA" id="ARBA00022997"/>
    </source>
</evidence>
<comment type="caution">
    <text evidence="13">The sequence shown here is derived from an EMBL/GenBank/DDBJ whole genome shotgun (WGS) entry which is preliminary data.</text>
</comment>
<dbReference type="GO" id="GO:0160237">
    <property type="term" value="F:D-Ala-D-Ala dipeptidase activity"/>
    <property type="evidence" value="ECO:0007669"/>
    <property type="project" value="UniProtKB-EC"/>
</dbReference>
<gene>
    <name evidence="13" type="ORF">C7382_101153</name>
</gene>
<dbReference type="Proteomes" id="UP000245462">
    <property type="component" value="Unassembled WGS sequence"/>
</dbReference>
<feature type="chain" id="PRO_5015500743" description="D-alanyl-D-alanine dipeptidase" evidence="11">
    <location>
        <begin position="21"/>
        <end position="223"/>
    </location>
</feature>
<feature type="signal peptide" evidence="11">
    <location>
        <begin position="1"/>
        <end position="20"/>
    </location>
</feature>
<keyword evidence="4 9" id="KW-0378">Hydrolase</keyword>
<feature type="domain" description="CRIB" evidence="12">
    <location>
        <begin position="150"/>
        <end position="164"/>
    </location>
</feature>
<comment type="similarity">
    <text evidence="9 10">Belongs to the peptidase M15D family.</text>
</comment>
<evidence type="ECO:0000256" key="11">
    <source>
        <dbReference type="SAM" id="SignalP"/>
    </source>
</evidence>
<dbReference type="GO" id="GO:0006508">
    <property type="term" value="P:proteolysis"/>
    <property type="evidence" value="ECO:0007669"/>
    <property type="project" value="UniProtKB-KW"/>
</dbReference>
<dbReference type="InterPro" id="IPR000095">
    <property type="entry name" value="CRIB_dom"/>
</dbReference>
<dbReference type="SUPFAM" id="SSF55166">
    <property type="entry name" value="Hedgehog/DD-peptidase"/>
    <property type="match status" value="1"/>
</dbReference>
<comment type="catalytic activity">
    <reaction evidence="1 9 10">
        <text>D-alanyl-D-alanine + H2O = 2 D-alanine</text>
        <dbReference type="Rhea" id="RHEA:20661"/>
        <dbReference type="ChEBI" id="CHEBI:15377"/>
        <dbReference type="ChEBI" id="CHEBI:57416"/>
        <dbReference type="ChEBI" id="CHEBI:57822"/>
        <dbReference type="EC" id="3.4.13.22"/>
    </reaction>
</comment>
<dbReference type="OrthoDB" id="9801430at2"/>
<evidence type="ECO:0000313" key="13">
    <source>
        <dbReference type="EMBL" id="PVZ15220.1"/>
    </source>
</evidence>
<dbReference type="PIRSF" id="PIRSF026671">
    <property type="entry name" value="AA_dipeptidase"/>
    <property type="match status" value="1"/>
</dbReference>
<keyword evidence="7 9" id="KW-0482">Metalloprotease</keyword>
<dbReference type="HAMAP" id="MF_01924">
    <property type="entry name" value="A_A_dipeptidase"/>
    <property type="match status" value="1"/>
</dbReference>
<feature type="binding site" evidence="9">
    <location>
        <position position="137"/>
    </location>
    <ligand>
        <name>Zn(2+)</name>
        <dbReference type="ChEBI" id="CHEBI:29105"/>
        <note>catalytic</note>
    </ligand>
</feature>
<feature type="active site" description="Proton donor/acceptor" evidence="9">
    <location>
        <position position="201"/>
    </location>
</feature>
<comment type="cofactor">
    <cofactor evidence="9">
        <name>Zn(2+)</name>
        <dbReference type="ChEBI" id="CHEBI:29105"/>
    </cofactor>
    <text evidence="9">Binds 1 zinc ion per subunit.</text>
</comment>
<evidence type="ECO:0000256" key="9">
    <source>
        <dbReference type="HAMAP-Rule" id="MF_01924"/>
    </source>
</evidence>
<dbReference type="EMBL" id="QEKY01000001">
    <property type="protein sequence ID" value="PVZ15220.1"/>
    <property type="molecule type" value="Genomic_DNA"/>
</dbReference>
<dbReference type="Gene3D" id="3.30.1380.10">
    <property type="match status" value="1"/>
</dbReference>
<dbReference type="PANTHER" id="PTHR43126">
    <property type="entry name" value="D-ALANYL-D-ALANINE DIPEPTIDASE"/>
    <property type="match status" value="1"/>
</dbReference>
<dbReference type="InterPro" id="IPR000755">
    <property type="entry name" value="A_A_dipeptidase"/>
</dbReference>
<dbReference type="PROSITE" id="PS50108">
    <property type="entry name" value="CRIB"/>
    <property type="match status" value="1"/>
</dbReference>
<evidence type="ECO:0000256" key="8">
    <source>
        <dbReference type="ARBA" id="ARBA00023316"/>
    </source>
</evidence>
<dbReference type="GO" id="GO:0008270">
    <property type="term" value="F:zinc ion binding"/>
    <property type="evidence" value="ECO:0007669"/>
    <property type="project" value="UniProtKB-UniRule"/>
</dbReference>
<proteinExistence type="inferred from homology"/>
<evidence type="ECO:0000256" key="1">
    <source>
        <dbReference type="ARBA" id="ARBA00001362"/>
    </source>
</evidence>